<sequence length="214" mass="23881">MATSNESILGNVSGKLGKLIIYQRNGKICFRSKPEKISVPPSERQIYQRKAFAIVSSMLASIRTELEFGFSGLRGENSKRVGKAISLAVKKAVVNTGGEPVLIVERIQTSVGDLLIPEECQLIWDGQSTARLTWRPNSFEGNGTEGDRMFYLAYDPVSKRRWSVVDGGYRKNGNLTIQFPWSGPLEGKFYHFASFYTNRKGKIEFSDSVCLGKI</sequence>
<organism evidence="1 2">
    <name type="scientific">Algoriphagus oliviformis</name>
    <dbReference type="NCBI Taxonomy" id="2811231"/>
    <lineage>
        <taxon>Bacteria</taxon>
        <taxon>Pseudomonadati</taxon>
        <taxon>Bacteroidota</taxon>
        <taxon>Cytophagia</taxon>
        <taxon>Cytophagales</taxon>
        <taxon>Cyclobacteriaceae</taxon>
        <taxon>Algoriphagus</taxon>
    </lineage>
</organism>
<dbReference type="Pfam" id="PF19781">
    <property type="entry name" value="DUF6266"/>
    <property type="match status" value="1"/>
</dbReference>
<gene>
    <name evidence="1" type="ORF">J0A68_19240</name>
</gene>
<evidence type="ECO:0000313" key="2">
    <source>
        <dbReference type="Proteomes" id="UP000664317"/>
    </source>
</evidence>
<name>A0ABS3C7K7_9BACT</name>
<dbReference type="EMBL" id="JAFKCT010000010">
    <property type="protein sequence ID" value="MBN7813098.1"/>
    <property type="molecule type" value="Genomic_DNA"/>
</dbReference>
<dbReference type="Proteomes" id="UP000664317">
    <property type="component" value="Unassembled WGS sequence"/>
</dbReference>
<comment type="caution">
    <text evidence="1">The sequence shown here is derived from an EMBL/GenBank/DDBJ whole genome shotgun (WGS) entry which is preliminary data.</text>
</comment>
<keyword evidence="2" id="KW-1185">Reference proteome</keyword>
<accession>A0ABS3C7K7</accession>
<dbReference type="RefSeq" id="WP_206579875.1">
    <property type="nucleotide sequence ID" value="NZ_JAFKCT010000010.1"/>
</dbReference>
<reference evidence="1 2" key="1">
    <citation type="submission" date="2021-03" db="EMBL/GenBank/DDBJ databases">
        <title>novel species isolated from a fishpond in China.</title>
        <authorList>
            <person name="Lu H."/>
            <person name="Cai Z."/>
        </authorList>
    </citation>
    <scope>NUCLEOTIDE SEQUENCE [LARGE SCALE GENOMIC DNA]</scope>
    <source>
        <strain evidence="1 2">H41</strain>
    </source>
</reference>
<evidence type="ECO:0000313" key="1">
    <source>
        <dbReference type="EMBL" id="MBN7813098.1"/>
    </source>
</evidence>
<dbReference type="InterPro" id="IPR046233">
    <property type="entry name" value="DUF6266"/>
</dbReference>
<proteinExistence type="predicted"/>
<protein>
    <submittedName>
        <fullName evidence="1">Uncharacterized protein</fullName>
    </submittedName>
</protein>